<dbReference type="AlphaFoldDB" id="A0A2W5WX34"/>
<comment type="caution">
    <text evidence="2">The sequence shown here is derived from an EMBL/GenBank/DDBJ whole genome shotgun (WGS) entry which is preliminary data.</text>
</comment>
<dbReference type="Pfam" id="PF10874">
    <property type="entry name" value="DUF2746"/>
    <property type="match status" value="1"/>
</dbReference>
<proteinExistence type="predicted"/>
<reference evidence="2 3" key="1">
    <citation type="submission" date="2018-06" db="EMBL/GenBank/DDBJ databases">
        <title>Whole genome sequencing of a novel hydrocarbon degrading bacterial strain, PW21 isolated from oil contaminated produced water sample.</title>
        <authorList>
            <person name="Nagkirti P."/>
            <person name="Shaikh A."/>
            <person name="Gowdaman V."/>
            <person name="Engineer A.E."/>
            <person name="Dagar S."/>
            <person name="Dhakephalkar P.K."/>
        </authorList>
    </citation>
    <scope>NUCLEOTIDE SEQUENCE [LARGE SCALE GENOMIC DNA]</scope>
    <source>
        <strain evidence="2 3">PW21</strain>
    </source>
</reference>
<organism evidence="2 3">
    <name type="scientific">Xylanimonas oleitrophica</name>
    <dbReference type="NCBI Taxonomy" id="2607479"/>
    <lineage>
        <taxon>Bacteria</taxon>
        <taxon>Bacillati</taxon>
        <taxon>Actinomycetota</taxon>
        <taxon>Actinomycetes</taxon>
        <taxon>Micrococcales</taxon>
        <taxon>Promicromonosporaceae</taxon>
        <taxon>Xylanimonas</taxon>
    </lineage>
</organism>
<keyword evidence="1" id="KW-1133">Transmembrane helix</keyword>
<evidence type="ECO:0000256" key="1">
    <source>
        <dbReference type="SAM" id="Phobius"/>
    </source>
</evidence>
<dbReference type="Proteomes" id="UP000248783">
    <property type="component" value="Unassembled WGS sequence"/>
</dbReference>
<feature type="transmembrane region" description="Helical" evidence="1">
    <location>
        <begin position="16"/>
        <end position="35"/>
    </location>
</feature>
<dbReference type="InterPro" id="IPR022704">
    <property type="entry name" value="DUF2746"/>
</dbReference>
<evidence type="ECO:0000313" key="2">
    <source>
        <dbReference type="EMBL" id="PZR55213.1"/>
    </source>
</evidence>
<gene>
    <name evidence="2" type="ORF">DNL40_02260</name>
</gene>
<dbReference type="EMBL" id="QKWH01000001">
    <property type="protein sequence ID" value="PZR55213.1"/>
    <property type="molecule type" value="Genomic_DNA"/>
</dbReference>
<evidence type="ECO:0008006" key="4">
    <source>
        <dbReference type="Google" id="ProtNLM"/>
    </source>
</evidence>
<accession>A0A2W5WX34</accession>
<keyword evidence="3" id="KW-1185">Reference proteome</keyword>
<name>A0A2W5WX34_9MICO</name>
<protein>
    <recommendedName>
        <fullName evidence="4">DUF2746 domain-containing protein</fullName>
    </recommendedName>
</protein>
<keyword evidence="1" id="KW-0812">Transmembrane</keyword>
<evidence type="ECO:0000313" key="3">
    <source>
        <dbReference type="Proteomes" id="UP000248783"/>
    </source>
</evidence>
<dbReference type="RefSeq" id="WP_111249577.1">
    <property type="nucleotide sequence ID" value="NZ_QKWH01000001.1"/>
</dbReference>
<keyword evidence="1" id="KW-0472">Membrane</keyword>
<sequence length="167" mass="18078">MTLEAAAGLVQDNSSLLAALGTVLGTAAMVALAYAGRWLKQRLDELAGQTRVVRDHVANTHSTNLRDDLDGVGAKVDAVLAGLDTVQRDIAGLRSADRQRGRELEGVREDIRRVQGTVEGARQQATAASSRVRGLEDTLEQHLVEARARDERITELTERFTGHDPTT</sequence>